<sequence>MGYPMSYTDNEEIWHEVRALCPLFFGATYEKLAGLAHIQWPCPELDHPGTPYLYSDNRFTTPSGKGQLFCYRMARSRRVA</sequence>
<gene>
    <name evidence="1" type="primary">fdhF_2</name>
    <name evidence="1" type="ORF">NCTC10975_03823</name>
</gene>
<dbReference type="GO" id="GO:0008863">
    <property type="term" value="F:formate dehydrogenase (NAD+) activity"/>
    <property type="evidence" value="ECO:0007669"/>
    <property type="project" value="UniProtKB-EC"/>
</dbReference>
<evidence type="ECO:0000313" key="2">
    <source>
        <dbReference type="Proteomes" id="UP000251485"/>
    </source>
</evidence>
<dbReference type="Gene3D" id="3.40.50.740">
    <property type="match status" value="1"/>
</dbReference>
<accession>A0A2X2DZC9</accession>
<reference evidence="1 2" key="1">
    <citation type="submission" date="2018-06" db="EMBL/GenBank/DDBJ databases">
        <authorList>
            <consortium name="Pathogen Informatics"/>
            <person name="Doyle S."/>
        </authorList>
    </citation>
    <scope>NUCLEOTIDE SEQUENCE [LARGE SCALE GENOMIC DNA]</scope>
    <source>
        <strain evidence="1 2">NCTC10975</strain>
    </source>
</reference>
<name>A0A2X2DZC9_PROMI</name>
<evidence type="ECO:0000313" key="1">
    <source>
        <dbReference type="EMBL" id="SPZ01179.1"/>
    </source>
</evidence>
<protein>
    <submittedName>
        <fullName evidence="1">Formate dehydrogenase H</fullName>
        <ecNumber evidence="1">1.17.1.9</ecNumber>
    </submittedName>
</protein>
<keyword evidence="1" id="KW-0560">Oxidoreductase</keyword>
<dbReference type="EMBL" id="UAUE01000027">
    <property type="protein sequence ID" value="SPZ01179.1"/>
    <property type="molecule type" value="Genomic_DNA"/>
</dbReference>
<organism evidence="1 2">
    <name type="scientific">Proteus mirabilis</name>
    <dbReference type="NCBI Taxonomy" id="584"/>
    <lineage>
        <taxon>Bacteria</taxon>
        <taxon>Pseudomonadati</taxon>
        <taxon>Pseudomonadota</taxon>
        <taxon>Gammaproteobacteria</taxon>
        <taxon>Enterobacterales</taxon>
        <taxon>Morganellaceae</taxon>
        <taxon>Proteus</taxon>
    </lineage>
</organism>
<dbReference type="AlphaFoldDB" id="A0A2X2DZC9"/>
<dbReference type="EC" id="1.17.1.9" evidence="1"/>
<proteinExistence type="predicted"/>
<dbReference type="Proteomes" id="UP000251485">
    <property type="component" value="Unassembled WGS sequence"/>
</dbReference>
<dbReference type="SUPFAM" id="SSF53706">
    <property type="entry name" value="Formate dehydrogenase/DMSO reductase, domains 1-3"/>
    <property type="match status" value="1"/>
</dbReference>